<sequence>MAAAWTERSYLELNAAARGPPRRLREVVFSPPGTAPLPAGRYGDSAGGFCYQESAHSGSLTTRRLLRTTSGDTVELVEESLDVNLLNNAVRLRIQGCPFLPGGVHLCEVQSHLVVLLVTGQTVHRLLLPHPARMYRSELITESQMQSVFTDIGKSNFRDPSNYYVIPNVPGLASNSVASAAWLSSEGEALFALPSASGGIFVLKLPPPDVPGAVSVVELKQSSVMQRFLTGWMPTAIRGDCSPSDLPISLSVHCLDHDAFLFALCQDHKLRMWSYKDQMCLMVADLLEFMPVSRDLRLAAGTGHRLRLAFSQSLGLYLGVYMHAPKRGQFCVFQLVSTESNRYSLDHISSLFSSQETLVDFALTSAEIWALWHNEENQTVVKYINFEQNVAGQWNQVFVQPLPEEEVTVRHDQDPRETYLEYLFMPGRFTNAAIQKALQIFSQGAERHMDLTWDELRKEVTLAVESEFQGSVTEYECSPEEFWQLQVEFWSKFYACCLQYQEALSRPLALHLNPYTGMVCLLKKGFLPDSFITDLEMSRDVVCLVQCLRLIGESISMEMAFIMEMACSRLQPPEKAAEQILEDLVANDTENVMEEIHSKLQEIRNPIHAMGVLIREMDYETDADMERAHHLNMRLNLTQLYGSGTAVSAVCWGVCKIATIRFLICRDLLILQQLLLRLGDPMVLGGGQLFQSQQDLLHRTSPLLLSYYLIRWASQRLASDVPVDTLESNLQHLSVLELADTAALTPHKLGKVSTVEMFFGGQRDKQQQNKVSRSLGLGPETWISFSACGGWKGLTQPNLINSEWPSNPGFLFPECLMGSCQYTQLQEYIRLLQPWCHVNMGSCSFMMGRCYLVMGEGHKVSSSTSNGIRELFFLGGWKHQPYSCCAS</sequence>
<feature type="domain" description="NUP160 middle TPR" evidence="6">
    <location>
        <begin position="804"/>
        <end position="863"/>
    </location>
</feature>
<evidence type="ECO:0000259" key="6">
    <source>
        <dbReference type="Pfam" id="PF23354"/>
    </source>
</evidence>
<dbReference type="PANTHER" id="PTHR21286">
    <property type="entry name" value="NUCLEAR PORE COMPLEX PROTEIN NUP160"/>
    <property type="match status" value="1"/>
</dbReference>
<comment type="subcellular location">
    <subcellularLocation>
        <location evidence="1">Nucleus</location>
    </subcellularLocation>
</comment>
<keyword evidence="8" id="KW-1185">Reference proteome</keyword>
<keyword evidence="3" id="KW-0539">Nucleus</keyword>
<dbReference type="InterPro" id="IPR021717">
    <property type="entry name" value="Nucleoporin_Nup160"/>
</dbReference>
<dbReference type="Proteomes" id="UP000694419">
    <property type="component" value="Unplaced"/>
</dbReference>
<organism evidence="7 8">
    <name type="scientific">Calidris pygmaea</name>
    <name type="common">Spoon-billed sandpiper</name>
    <dbReference type="NCBI Taxonomy" id="425635"/>
    <lineage>
        <taxon>Eukaryota</taxon>
        <taxon>Metazoa</taxon>
        <taxon>Chordata</taxon>
        <taxon>Craniata</taxon>
        <taxon>Vertebrata</taxon>
        <taxon>Euteleostomi</taxon>
        <taxon>Archelosauria</taxon>
        <taxon>Archosauria</taxon>
        <taxon>Dinosauria</taxon>
        <taxon>Saurischia</taxon>
        <taxon>Theropoda</taxon>
        <taxon>Coelurosauria</taxon>
        <taxon>Aves</taxon>
        <taxon>Neognathae</taxon>
        <taxon>Neoaves</taxon>
        <taxon>Charadriiformes</taxon>
        <taxon>Scolopacidae</taxon>
        <taxon>Calidris</taxon>
    </lineage>
</organism>
<dbReference type="InterPro" id="IPR056535">
    <property type="entry name" value="TPR_NUP160_M"/>
</dbReference>
<evidence type="ECO:0000259" key="5">
    <source>
        <dbReference type="Pfam" id="PF23345"/>
    </source>
</evidence>
<evidence type="ECO:0000313" key="8">
    <source>
        <dbReference type="Proteomes" id="UP000694419"/>
    </source>
</evidence>
<evidence type="ECO:0000256" key="3">
    <source>
        <dbReference type="ARBA" id="ARBA00023242"/>
    </source>
</evidence>
<protein>
    <submittedName>
        <fullName evidence="7">Nucleoporin 160</fullName>
    </submittedName>
</protein>
<feature type="domain" description="Nucleoporin Nup120/160 beta-propeller" evidence="4">
    <location>
        <begin position="68"/>
        <end position="527"/>
    </location>
</feature>
<dbReference type="GO" id="GO:0017056">
    <property type="term" value="F:structural constituent of nuclear pore"/>
    <property type="evidence" value="ECO:0007669"/>
    <property type="project" value="TreeGrafter"/>
</dbReference>
<keyword evidence="2" id="KW-0813">Transport</keyword>
<proteinExistence type="predicted"/>
<name>A0A8C3KM70_9CHAR</name>
<evidence type="ECO:0000256" key="2">
    <source>
        <dbReference type="ARBA" id="ARBA00022448"/>
    </source>
</evidence>
<dbReference type="Pfam" id="PF11715">
    <property type="entry name" value="Beta-prop_Nup120_160"/>
    <property type="match status" value="1"/>
</dbReference>
<feature type="domain" description="NUP160 helical" evidence="5">
    <location>
        <begin position="534"/>
        <end position="756"/>
    </location>
</feature>
<dbReference type="Pfam" id="PF23345">
    <property type="entry name" value="NUP160_helical"/>
    <property type="match status" value="1"/>
</dbReference>
<reference evidence="7" key="1">
    <citation type="submission" date="2025-08" db="UniProtKB">
        <authorList>
            <consortium name="Ensembl"/>
        </authorList>
    </citation>
    <scope>IDENTIFICATION</scope>
</reference>
<dbReference type="AlphaFoldDB" id="A0A8C3KM70"/>
<dbReference type="GO" id="GO:0005643">
    <property type="term" value="C:nuclear pore"/>
    <property type="evidence" value="ECO:0007669"/>
    <property type="project" value="UniProtKB-ARBA"/>
</dbReference>
<evidence type="ECO:0000256" key="1">
    <source>
        <dbReference type="ARBA" id="ARBA00004123"/>
    </source>
</evidence>
<dbReference type="InterPro" id="IPR059141">
    <property type="entry name" value="Beta-prop_Nup120_160"/>
</dbReference>
<evidence type="ECO:0000313" key="7">
    <source>
        <dbReference type="Ensembl" id="ENSCPGP00000026286.1"/>
    </source>
</evidence>
<accession>A0A8C3KM70</accession>
<dbReference type="InterPro" id="IPR056547">
    <property type="entry name" value="NUP160_helical"/>
</dbReference>
<dbReference type="Pfam" id="PF23354">
    <property type="entry name" value="TPR_NUP160_120_M"/>
    <property type="match status" value="1"/>
</dbReference>
<dbReference type="Ensembl" id="ENSCPGT00000028723.1">
    <property type="protein sequence ID" value="ENSCPGP00000026286.1"/>
    <property type="gene ID" value="ENSCPGG00000018083.1"/>
</dbReference>
<dbReference type="PANTHER" id="PTHR21286:SF0">
    <property type="entry name" value="NUCLEAR PORE COMPLEX PROTEIN NUP160"/>
    <property type="match status" value="1"/>
</dbReference>
<reference evidence="7" key="2">
    <citation type="submission" date="2025-09" db="UniProtKB">
        <authorList>
            <consortium name="Ensembl"/>
        </authorList>
    </citation>
    <scope>IDENTIFICATION</scope>
</reference>
<evidence type="ECO:0000259" key="4">
    <source>
        <dbReference type="Pfam" id="PF11715"/>
    </source>
</evidence>